<evidence type="ECO:0000256" key="2">
    <source>
        <dbReference type="ARBA" id="ARBA00008770"/>
    </source>
</evidence>
<evidence type="ECO:0000256" key="4">
    <source>
        <dbReference type="RuleBase" id="RU361117"/>
    </source>
</evidence>
<keyword evidence="3 4" id="KW-0378">Hydrolase</keyword>
<feature type="region of interest" description="Disordered" evidence="5">
    <location>
        <begin position="1"/>
        <end position="51"/>
    </location>
</feature>
<keyword evidence="4" id="KW-0460">Magnesium</keyword>
<dbReference type="SUPFAM" id="SSF56784">
    <property type="entry name" value="HAD-like"/>
    <property type="match status" value="1"/>
</dbReference>
<comment type="function">
    <text evidence="4">Removes the phosphate from trehalose 6-phosphate to produce free trehalose.</text>
</comment>
<comment type="cofactor">
    <cofactor evidence="4">
        <name>Mg(2+)</name>
        <dbReference type="ChEBI" id="CHEBI:18420"/>
    </cofactor>
</comment>
<keyword evidence="7" id="KW-1185">Reference proteome</keyword>
<organism evidence="6 7">
    <name type="scientific">Desulfuromonas versatilis</name>
    <dbReference type="NCBI Taxonomy" id="2802975"/>
    <lineage>
        <taxon>Bacteria</taxon>
        <taxon>Pseudomonadati</taxon>
        <taxon>Thermodesulfobacteriota</taxon>
        <taxon>Desulfuromonadia</taxon>
        <taxon>Desulfuromonadales</taxon>
        <taxon>Desulfuromonadaceae</taxon>
        <taxon>Desulfuromonas</taxon>
    </lineage>
</organism>
<protein>
    <recommendedName>
        <fullName evidence="4">Trehalose 6-phosphate phosphatase</fullName>
        <ecNumber evidence="4">3.1.3.12</ecNumber>
    </recommendedName>
</protein>
<accession>A0ABN6DVU8</accession>
<comment type="pathway">
    <text evidence="1 4">Glycan biosynthesis; trehalose biosynthesis.</text>
</comment>
<name>A0ABN6DVU8_9BACT</name>
<dbReference type="PANTHER" id="PTHR43768:SF3">
    <property type="entry name" value="TREHALOSE 6-PHOSPHATE PHOSPHATASE"/>
    <property type="match status" value="1"/>
</dbReference>
<evidence type="ECO:0000256" key="1">
    <source>
        <dbReference type="ARBA" id="ARBA00005199"/>
    </source>
</evidence>
<sequence length="321" mass="34585">MPKDKKAPSSPTVFDGDNSAVHTPWQRTAGPGDGRSDSPSAGDGVGSPSTAELPSALERLAEIEQRLRGKTPAVFLDYDGTLTPIVPRPEDALISEEMRGAVRELAGRCPVAIVSGRDLQDVRQLAGIGEIFYAGSHGFDIAGPAGRRMELQQGTDYLPALERAEQELHGLLAGVPGCQVERKKFAIAVHFRRVAEDRVADVERAVEQVLAGNAGLRRTGGKMIFELRPDIDWDKGKALCWLLPQLGLAGEGVVPLYIGDDLTDEDALRELRGRGIGILVRDESRPTAAAYALENPGEVGIFLQRLAELLDRRETLKGGTP</sequence>
<dbReference type="Pfam" id="PF02358">
    <property type="entry name" value="Trehalose_PPase"/>
    <property type="match status" value="1"/>
</dbReference>
<reference evidence="6 7" key="2">
    <citation type="journal article" date="2021" name="Int. J. Syst. Evol. Microbiol.">
        <title>Isolation and Polyphasic Characterization of Desulfuromonas versatilis sp. Nov., an Electrogenic Bacteria Capable of Versatile Metabolism Isolated from a Graphene Oxide-Reducing Enrichment Culture.</title>
        <authorList>
            <person name="Xie L."/>
            <person name="Yoshida N."/>
            <person name="Ishii S."/>
            <person name="Meng L."/>
        </authorList>
    </citation>
    <scope>NUCLEOTIDE SEQUENCE [LARGE SCALE GENOMIC DNA]</scope>
    <source>
        <strain evidence="6 7">NIT-T3</strain>
    </source>
</reference>
<gene>
    <name evidence="6" type="ORF">DESUT3_13490</name>
</gene>
<dbReference type="InterPro" id="IPR006379">
    <property type="entry name" value="HAD-SF_hydro_IIB"/>
</dbReference>
<dbReference type="InterPro" id="IPR036412">
    <property type="entry name" value="HAD-like_sf"/>
</dbReference>
<reference evidence="6 7" key="1">
    <citation type="journal article" date="2016" name="C (Basel)">
        <title>Selective Growth of and Electricity Production by Marine Exoelectrogenic Bacteria in Self-Aggregated Hydrogel of Microbially Reduced Graphene Oxide.</title>
        <authorList>
            <person name="Yoshida N."/>
            <person name="Goto Y."/>
            <person name="Miyata Y."/>
        </authorList>
    </citation>
    <scope>NUCLEOTIDE SEQUENCE [LARGE SCALE GENOMIC DNA]</scope>
    <source>
        <strain evidence="6 7">NIT-T3</strain>
    </source>
</reference>
<dbReference type="RefSeq" id="WP_221251709.1">
    <property type="nucleotide sequence ID" value="NZ_AP024355.1"/>
</dbReference>
<dbReference type="NCBIfam" id="TIGR01484">
    <property type="entry name" value="HAD-SF-IIB"/>
    <property type="match status" value="1"/>
</dbReference>
<dbReference type="InterPro" id="IPR003337">
    <property type="entry name" value="Trehalose_PPase"/>
</dbReference>
<comment type="similarity">
    <text evidence="2 4">Belongs to the trehalose phosphatase family.</text>
</comment>
<dbReference type="EMBL" id="AP024355">
    <property type="protein sequence ID" value="BCR04280.1"/>
    <property type="molecule type" value="Genomic_DNA"/>
</dbReference>
<evidence type="ECO:0000313" key="7">
    <source>
        <dbReference type="Proteomes" id="UP001319827"/>
    </source>
</evidence>
<proteinExistence type="inferred from homology"/>
<dbReference type="InterPro" id="IPR044651">
    <property type="entry name" value="OTSB-like"/>
</dbReference>
<dbReference type="PANTHER" id="PTHR43768">
    <property type="entry name" value="TREHALOSE 6-PHOSPHATE PHOSPHATASE"/>
    <property type="match status" value="1"/>
</dbReference>
<dbReference type="InterPro" id="IPR023214">
    <property type="entry name" value="HAD_sf"/>
</dbReference>
<dbReference type="Proteomes" id="UP001319827">
    <property type="component" value="Chromosome"/>
</dbReference>
<dbReference type="EC" id="3.1.3.12" evidence="4"/>
<dbReference type="NCBIfam" id="TIGR00685">
    <property type="entry name" value="T6PP"/>
    <property type="match status" value="1"/>
</dbReference>
<dbReference type="CDD" id="cd01627">
    <property type="entry name" value="HAD_TPP"/>
    <property type="match status" value="1"/>
</dbReference>
<dbReference type="Gene3D" id="3.30.70.1020">
    <property type="entry name" value="Trehalose-6-phosphate phosphatase related protein, domain 2"/>
    <property type="match status" value="1"/>
</dbReference>
<comment type="catalytic activity">
    <reaction evidence="4">
        <text>alpha,alpha-trehalose 6-phosphate + H2O = alpha,alpha-trehalose + phosphate</text>
        <dbReference type="Rhea" id="RHEA:23420"/>
        <dbReference type="ChEBI" id="CHEBI:15377"/>
        <dbReference type="ChEBI" id="CHEBI:16551"/>
        <dbReference type="ChEBI" id="CHEBI:43474"/>
        <dbReference type="ChEBI" id="CHEBI:58429"/>
        <dbReference type="EC" id="3.1.3.12"/>
    </reaction>
</comment>
<keyword evidence="4" id="KW-0479">Metal-binding</keyword>
<dbReference type="Gene3D" id="3.40.50.1000">
    <property type="entry name" value="HAD superfamily/HAD-like"/>
    <property type="match status" value="1"/>
</dbReference>
<evidence type="ECO:0000313" key="6">
    <source>
        <dbReference type="EMBL" id="BCR04280.1"/>
    </source>
</evidence>
<evidence type="ECO:0000256" key="3">
    <source>
        <dbReference type="ARBA" id="ARBA00022801"/>
    </source>
</evidence>
<evidence type="ECO:0000256" key="5">
    <source>
        <dbReference type="SAM" id="MobiDB-lite"/>
    </source>
</evidence>